<reference evidence="3" key="1">
    <citation type="journal article" date="2019" name="Int. J. Syst. Evol. Microbiol.">
        <title>The Global Catalogue of Microorganisms (GCM) 10K type strain sequencing project: providing services to taxonomists for standard genome sequencing and annotation.</title>
        <authorList>
            <consortium name="The Broad Institute Genomics Platform"/>
            <consortium name="The Broad Institute Genome Sequencing Center for Infectious Disease"/>
            <person name="Wu L."/>
            <person name="Ma J."/>
        </authorList>
    </citation>
    <scope>NUCLEOTIDE SEQUENCE [LARGE SCALE GENOMIC DNA]</scope>
    <source>
        <strain evidence="3">NBRC 112416</strain>
    </source>
</reference>
<dbReference type="InterPro" id="IPR036754">
    <property type="entry name" value="YbaK/aa-tRNA-synt-asso_dom_sf"/>
</dbReference>
<dbReference type="SUPFAM" id="SSF55826">
    <property type="entry name" value="YbaK/ProRS associated domain"/>
    <property type="match status" value="1"/>
</dbReference>
<dbReference type="PANTHER" id="PTHR30411">
    <property type="entry name" value="CYTOPLASMIC PROTEIN"/>
    <property type="match status" value="1"/>
</dbReference>
<organism evidence="2 3">
    <name type="scientific">Devosia nitrariae</name>
    <dbReference type="NCBI Taxonomy" id="2071872"/>
    <lineage>
        <taxon>Bacteria</taxon>
        <taxon>Pseudomonadati</taxon>
        <taxon>Pseudomonadota</taxon>
        <taxon>Alphaproteobacteria</taxon>
        <taxon>Hyphomicrobiales</taxon>
        <taxon>Devosiaceae</taxon>
        <taxon>Devosia</taxon>
    </lineage>
</organism>
<accession>A0ABQ5W2G9</accession>
<evidence type="ECO:0000313" key="2">
    <source>
        <dbReference type="EMBL" id="GLQ54223.1"/>
    </source>
</evidence>
<dbReference type="RefSeq" id="WP_284339656.1">
    <property type="nucleotide sequence ID" value="NZ_BSNS01000007.1"/>
</dbReference>
<feature type="domain" description="YbaK/aminoacyl-tRNA synthetase-associated" evidence="1">
    <location>
        <begin position="25"/>
        <end position="141"/>
    </location>
</feature>
<protein>
    <submittedName>
        <fullName evidence="2">Cys-tRNA(Pro)/cys-tRNA(Cys) deacylase</fullName>
    </submittedName>
</protein>
<sequence length="158" mass="16508">MSLASVKADLAARAPDLSVIETEASTATVQLAAEVHGCEPGQIAKTLCIRVNGEVVLLVTRGDARLDNQKAKAAFGGRPRMLGAEEVEALTSHKVGGVCPFGLPQKLPIYCDVSLRIYDEVIPAAGSTHSSVRLTVTRLAELCGGKWADACAVPVEVA</sequence>
<evidence type="ECO:0000259" key="1">
    <source>
        <dbReference type="Pfam" id="PF04073"/>
    </source>
</evidence>
<dbReference type="EMBL" id="BSNS01000007">
    <property type="protein sequence ID" value="GLQ54223.1"/>
    <property type="molecule type" value="Genomic_DNA"/>
</dbReference>
<dbReference type="Proteomes" id="UP001156691">
    <property type="component" value="Unassembled WGS sequence"/>
</dbReference>
<name>A0ABQ5W2G9_9HYPH</name>
<dbReference type="PANTHER" id="PTHR30411:SF1">
    <property type="entry name" value="CYTOPLASMIC PROTEIN"/>
    <property type="match status" value="1"/>
</dbReference>
<dbReference type="Pfam" id="PF04073">
    <property type="entry name" value="tRNA_edit"/>
    <property type="match status" value="1"/>
</dbReference>
<comment type="caution">
    <text evidence="2">The sequence shown here is derived from an EMBL/GenBank/DDBJ whole genome shotgun (WGS) entry which is preliminary data.</text>
</comment>
<gene>
    <name evidence="2" type="ORF">GCM10010862_14820</name>
</gene>
<dbReference type="Gene3D" id="3.90.960.10">
    <property type="entry name" value="YbaK/aminoacyl-tRNA synthetase-associated domain"/>
    <property type="match status" value="1"/>
</dbReference>
<proteinExistence type="predicted"/>
<dbReference type="InterPro" id="IPR007214">
    <property type="entry name" value="YbaK/aa-tRNA-synth-assoc-dom"/>
</dbReference>
<keyword evidence="3" id="KW-1185">Reference proteome</keyword>
<dbReference type="CDD" id="cd04333">
    <property type="entry name" value="ProX_deacylase"/>
    <property type="match status" value="1"/>
</dbReference>
<evidence type="ECO:0000313" key="3">
    <source>
        <dbReference type="Proteomes" id="UP001156691"/>
    </source>
</evidence>